<proteinExistence type="predicted"/>
<evidence type="ECO:0000313" key="3">
    <source>
        <dbReference type="Proteomes" id="UP001605250"/>
    </source>
</evidence>
<dbReference type="Proteomes" id="UP001605250">
    <property type="component" value="Unassembled WGS sequence"/>
</dbReference>
<protein>
    <submittedName>
        <fullName evidence="2">DUF943 family protein</fullName>
    </submittedName>
</protein>
<reference evidence="2 3" key="1">
    <citation type="submission" date="2024-07" db="EMBL/GenBank/DDBJ databases">
        <title>Novel bacterial strain Erwinia sp. OPT-41 promoting growth of various crops.</title>
        <authorList>
            <person name="Egorshina A."/>
            <person name="Lukyantsev M.A."/>
            <person name="Golubev S.N."/>
            <person name="Muratova A.Y."/>
            <person name="Bulygina E.A."/>
        </authorList>
    </citation>
    <scope>NUCLEOTIDE SEQUENCE [LARGE SCALE GENOMIC DNA]</scope>
    <source>
        <strain evidence="2 3">OPT-41</strain>
    </source>
</reference>
<evidence type="ECO:0000256" key="1">
    <source>
        <dbReference type="SAM" id="Phobius"/>
    </source>
</evidence>
<sequence length="161" mass="19070">MKKINRFFPALVVVSWLYVIVMMLRPVEVIAVHQNHSVTDILVKNFPLTNKGKIEWWKENARKVDKQHPFLLNRKGETFWVTIWDFKDGYQQEKPDDTTFFPSHSTDHLLCFEDIKAEERCIKKENWLMQVTRATTGTMSYTMEDASYYQKPGGPLILEER</sequence>
<keyword evidence="1" id="KW-0812">Transmembrane</keyword>
<comment type="caution">
    <text evidence="2">The sequence shown here is derived from an EMBL/GenBank/DDBJ whole genome shotgun (WGS) entry which is preliminary data.</text>
</comment>
<dbReference type="Pfam" id="PF06092">
    <property type="entry name" value="DUF943"/>
    <property type="match status" value="1"/>
</dbReference>
<accession>A0ABW7CKM7</accession>
<dbReference type="EMBL" id="JBGCUC010000008">
    <property type="protein sequence ID" value="MFG6076774.1"/>
    <property type="molecule type" value="Genomic_DNA"/>
</dbReference>
<keyword evidence="1" id="KW-1133">Transmembrane helix</keyword>
<dbReference type="InterPro" id="IPR010351">
    <property type="entry name" value="DUF943"/>
</dbReference>
<keyword evidence="3" id="KW-1185">Reference proteome</keyword>
<feature type="transmembrane region" description="Helical" evidence="1">
    <location>
        <begin position="7"/>
        <end position="24"/>
    </location>
</feature>
<organism evidence="2 3">
    <name type="scientific">Erwinia plantamica</name>
    <dbReference type="NCBI Taxonomy" id="3237104"/>
    <lineage>
        <taxon>Bacteria</taxon>
        <taxon>Pseudomonadati</taxon>
        <taxon>Pseudomonadota</taxon>
        <taxon>Gammaproteobacteria</taxon>
        <taxon>Enterobacterales</taxon>
        <taxon>Erwiniaceae</taxon>
        <taxon>Erwinia</taxon>
    </lineage>
</organism>
<keyword evidence="1" id="KW-0472">Membrane</keyword>
<evidence type="ECO:0000313" key="2">
    <source>
        <dbReference type="EMBL" id="MFG6076774.1"/>
    </source>
</evidence>
<gene>
    <name evidence="2" type="ORF">AB3U87_10425</name>
</gene>
<name>A0ABW7CKM7_9GAMM</name>
<dbReference type="RefSeq" id="WP_394148927.1">
    <property type="nucleotide sequence ID" value="NZ_JBGCUC010000008.1"/>
</dbReference>